<sequence length="298" mass="33115">MKETKRRQFIKSVAGAMALSVAATTNGVEGEQPTKKVSIPPFPSVSIAGVTLPRIIIGTNSLLGWSHTSLGRDRWIRNFYTPERIADVFAKCLEFGLTAVFGPCYPPLLQALDITEKRTGVRLTFIGTTLGDPANIREQIKQLKDAGAKFCLLHGGWADSFPIENGRIKDFDRYFALIREAGLIPGTSCHRADRLQMLIDGNYDCEVFAVPVNKIGFYMRPSREAMLEVVTKSPKPIIAIKPLASGRFDENRIEDWLRWTFSVKGVVAAAIGFMNAEEAEEDAAIARRIFATHAQRRE</sequence>
<gene>
    <name evidence="1" type="ORF">M2350_002678</name>
</gene>
<dbReference type="EMBL" id="JANUCP010000005">
    <property type="protein sequence ID" value="MCS3920249.1"/>
    <property type="molecule type" value="Genomic_DNA"/>
</dbReference>
<name>A0ABT2EQK6_9BACT</name>
<dbReference type="SUPFAM" id="SSF51430">
    <property type="entry name" value="NAD(P)-linked oxidoreductase"/>
    <property type="match status" value="1"/>
</dbReference>
<accession>A0ABT2EQK6</accession>
<organism evidence="1 2">
    <name type="scientific">Candidatus Fervidibacter sacchari</name>
    <dbReference type="NCBI Taxonomy" id="1448929"/>
    <lineage>
        <taxon>Bacteria</taxon>
        <taxon>Candidatus Fervidibacterota</taxon>
        <taxon>Candidatus Fervidibacter</taxon>
    </lineage>
</organism>
<dbReference type="Proteomes" id="UP001204798">
    <property type="component" value="Unassembled WGS sequence"/>
</dbReference>
<dbReference type="RefSeq" id="WP_259098769.1">
    <property type="nucleotide sequence ID" value="NZ_CP130454.1"/>
</dbReference>
<evidence type="ECO:0000313" key="1">
    <source>
        <dbReference type="EMBL" id="MCS3920249.1"/>
    </source>
</evidence>
<comment type="caution">
    <text evidence="1">The sequence shown here is derived from an EMBL/GenBank/DDBJ whole genome shotgun (WGS) entry which is preliminary data.</text>
</comment>
<reference evidence="1 2" key="1">
    <citation type="submission" date="2022-08" db="EMBL/GenBank/DDBJ databases">
        <title>Bacterial and archaeal communities from various locations to study Microbial Dark Matter (Phase II).</title>
        <authorList>
            <person name="Stepanauskas R."/>
        </authorList>
    </citation>
    <scope>NUCLEOTIDE SEQUENCE [LARGE SCALE GENOMIC DNA]</scope>
    <source>
        <strain evidence="1 2">PD1</strain>
    </source>
</reference>
<dbReference type="InterPro" id="IPR036812">
    <property type="entry name" value="NAD(P)_OxRdtase_dom_sf"/>
</dbReference>
<evidence type="ECO:0000313" key="2">
    <source>
        <dbReference type="Proteomes" id="UP001204798"/>
    </source>
</evidence>
<protein>
    <submittedName>
        <fullName evidence="1">Uncharacterized protein</fullName>
    </submittedName>
</protein>
<dbReference type="Gene3D" id="3.20.20.100">
    <property type="entry name" value="NADP-dependent oxidoreductase domain"/>
    <property type="match status" value="1"/>
</dbReference>
<proteinExistence type="predicted"/>
<keyword evidence="2" id="KW-1185">Reference proteome</keyword>